<feature type="chain" id="PRO_5011725619" evidence="3">
    <location>
        <begin position="34"/>
        <end position="1937"/>
    </location>
</feature>
<feature type="region of interest" description="Disordered" evidence="2">
    <location>
        <begin position="34"/>
        <end position="94"/>
    </location>
</feature>
<feature type="region of interest" description="Disordered" evidence="2">
    <location>
        <begin position="1042"/>
        <end position="1063"/>
    </location>
</feature>
<feature type="compositionally biased region" description="Polar residues" evidence="2">
    <location>
        <begin position="46"/>
        <end position="55"/>
    </location>
</feature>
<feature type="region of interest" description="Disordered" evidence="2">
    <location>
        <begin position="1570"/>
        <end position="1593"/>
    </location>
</feature>
<feature type="compositionally biased region" description="Polar residues" evidence="2">
    <location>
        <begin position="85"/>
        <end position="94"/>
    </location>
</feature>
<feature type="region of interest" description="Disordered" evidence="2">
    <location>
        <begin position="761"/>
        <end position="802"/>
    </location>
</feature>
<accession>A0A1H5AHL0</accession>
<evidence type="ECO:0000256" key="2">
    <source>
        <dbReference type="SAM" id="MobiDB-lite"/>
    </source>
</evidence>
<dbReference type="Gene3D" id="2.180.10.10">
    <property type="entry name" value="RHS repeat-associated core"/>
    <property type="match status" value="2"/>
</dbReference>
<dbReference type="InterPro" id="IPR022385">
    <property type="entry name" value="Rhs_assc_core"/>
</dbReference>
<protein>
    <submittedName>
        <fullName evidence="5">RHS repeat-associated core domain-containing protein</fullName>
    </submittedName>
</protein>
<evidence type="ECO:0000256" key="1">
    <source>
        <dbReference type="ARBA" id="ARBA00022737"/>
    </source>
</evidence>
<dbReference type="Pfam" id="PF25023">
    <property type="entry name" value="TEN_YD-shell"/>
    <property type="match status" value="1"/>
</dbReference>
<feature type="domain" description="Teneurin-like YD-shell" evidence="4">
    <location>
        <begin position="1401"/>
        <end position="1651"/>
    </location>
</feature>
<dbReference type="STRING" id="208445.SAMN04489727_7794"/>
<dbReference type="InterPro" id="IPR050708">
    <property type="entry name" value="T6SS_VgrG/RHS"/>
</dbReference>
<sequence length="1937" mass="209140">MRPAAFSRPRTLTMALTCTLVMTMVSATGIADAAGGPSVPLPQTPSTPVTKQTMTPRAPDDASVHALSGNQSSGSTTPDGGGTSKATSLSPAATWDVSEQTGDFTWSYPLRVPPAAGGLVPDLALGYNSAEIDGRTSVTNNQASWIGDGWELNPGFIERTYGSCVDDKEGGTTPPQVGDLCWKSDNATASYNGSGGPLIHDTDKKVWRQKSDNGARIEHLTGAGNGAHDGEAWKITTLDGTQYFFGVTSGANSTWTVPVYGDDAGEPCHAGDDVFANSSCVQGYRWNLDKVIDRHGNMILYTYEVETGTYGQNVKDTPVSYVRGGTLKEVQYGLRQNDTAPASGKVVFETADRCVPGSNLCNFDHPENWPDVPLAERCGATNCKDHYSPTFWSTKRLAKITTKVRNGTGYADVDSWTLEQSFPDPGDGEKAALWLKSITHAGLVGTPIALPAVTFEGKKLANRADKGDVSDGIGPLNRYRLSAIVSESGGVTTINYAAPDCGPGALPDKPEKNTKRCYPATWAKRNYAERTDYFNKYVVASVVQSDRISSSSEQVTSYEYPDGAAWHFSTSEFTPEDKKTWDDFRGFDRVIVRTGKPDDLTGPTSYAESRYYRGMNGDKLPDDKTRTVTLSDSEGGSHADEDWLRGFSFESVTKNGENGPVVSKSITDPSWTGPTATRGPFNAYLVHAGTERTFTALAAGGWRTTKVTTDYDQYGLPTKVNDLGDINVADDDQCTTTTYAQNTALWLMQFASRVETTAVNCGQTPQYPRDTVSDTLASYDTRGDGTPQAPSTPQANGTPPTKGDITLAEEIDHYDGATPRYRTVATTTYDVHGRATAVTDADGNTTRSTYTPTTGGPVTQLVLTNALNQKTTRVYEPAWGTPRTVTDLNNWATETTYDALGRTTEVWAPNRPRSSKPQGTARFTYDIRNDRPSAVSTTRVGPNGNFTTSTTILDSLYRTRQVQTPVPGGGRLLVDTRYDSHGRTFKTTQPFYNDQPVDTDLWIADDTEIPGFTTTEFDGAERPVAAIYKTDANERWRTTTTYGGDRISITPPGGGTPTTTITDARGHTRNLRQYHGTTPTGDYDETTYAYTPAGKLGGVTDSSGNHWSYGYDLHGSLNQAVDPDRGTTTYTYDKLNQLATSTDARNVTLAYSYDHLGRRTGLYQGSTTGTKLAEWAYDTAYKGVGQPASSTRWVNGNAYTKKVYAYSPLGQPAILGTIIPDSEGTQLAGTYVTNTTYAEDGTLGGASIPKAGDLPVESMLYVHDDLGNALTTSGGINNGTQEYVTASDYTKYGELQRLQLGVTGHRAWLSAYYDTNTRRLDRTIVDAEVAHPMQADNHYTYNPAGAITSIANTPLDQAADTQCFRYDYLQRLTEAWTPASEPCSTDPATGGLGGPARYWQSFTYDKSGNRTTDTQHNATGDVIRRYTYAAPGTPKPHILNSVTSSGSAGTSQYTYDQVGNTKTRPGATAQQMLDWDTESRLSTVTEGSSQTSFLYDADGGRLIRRDPTGTTLYLGDQEVRVDKQSGTAKTTRYYSHGGAMVAVRTGGKLSWLAGDHQGTTQIAISVTDDTAEPKVQQRRQTPFGSPRGMSGELPGERGFVGGTIDQATGLTHLGARDYDADLGRFVSLDLITDFFSPQQINGYSYANNSPITFSDPSGLRPEDKPGYCVGWRGDCGINPSAPAIGGGHGADINGHYSKDQLVRKGVVKGQHLSRKQRDDLDYTNTVSTDDDMRRSSGQVRLNMALEAYEEGGGPAVLDEVHAQCVASNLDGDDCLVWAQIVAMNINEADGCPDWVKCAFMAAAADGGIAIGAAALGKNMKTPSFLTNSKGVTISIPQIGSALSLQRQGRHIMGDRLYSGKSYFRSMQEAQEVFDAYKSGNVRVLNVLPSGNVIFRYDGVVGYNHNPANNFPNQPTNIFMMKGTQSPSIVPTNPKLGG</sequence>
<keyword evidence="6" id="KW-1185">Reference proteome</keyword>
<evidence type="ECO:0000256" key="3">
    <source>
        <dbReference type="SAM" id="SignalP"/>
    </source>
</evidence>
<dbReference type="EMBL" id="FNSO01000004">
    <property type="protein sequence ID" value="SED41906.1"/>
    <property type="molecule type" value="Genomic_DNA"/>
</dbReference>
<evidence type="ECO:0000313" key="5">
    <source>
        <dbReference type="EMBL" id="SED41906.1"/>
    </source>
</evidence>
<feature type="signal peptide" evidence="3">
    <location>
        <begin position="1"/>
        <end position="33"/>
    </location>
</feature>
<dbReference type="InterPro" id="IPR056823">
    <property type="entry name" value="TEN-like_YD-shell"/>
</dbReference>
<dbReference type="PANTHER" id="PTHR32305">
    <property type="match status" value="1"/>
</dbReference>
<proteinExistence type="predicted"/>
<gene>
    <name evidence="5" type="ORF">SAMN04489727_7794</name>
</gene>
<feature type="compositionally biased region" description="Polar residues" evidence="2">
    <location>
        <begin position="788"/>
        <end position="799"/>
    </location>
</feature>
<dbReference type="NCBIfam" id="TIGR03696">
    <property type="entry name" value="Rhs_assc_core"/>
    <property type="match status" value="1"/>
</dbReference>
<dbReference type="OrthoDB" id="291011at2"/>
<evidence type="ECO:0000259" key="4">
    <source>
        <dbReference type="Pfam" id="PF25023"/>
    </source>
</evidence>
<dbReference type="PANTHER" id="PTHR32305:SF17">
    <property type="entry name" value="TRNA NUCLEASE WAPA"/>
    <property type="match status" value="1"/>
</dbReference>
<organism evidence="5 6">
    <name type="scientific">Amycolatopsis tolypomycina</name>
    <dbReference type="NCBI Taxonomy" id="208445"/>
    <lineage>
        <taxon>Bacteria</taxon>
        <taxon>Bacillati</taxon>
        <taxon>Actinomycetota</taxon>
        <taxon>Actinomycetes</taxon>
        <taxon>Pseudonocardiales</taxon>
        <taxon>Pseudonocardiaceae</taxon>
        <taxon>Amycolatopsis</taxon>
    </lineage>
</organism>
<name>A0A1H5AHL0_9PSEU</name>
<keyword evidence="3" id="KW-0732">Signal</keyword>
<evidence type="ECO:0000313" key="6">
    <source>
        <dbReference type="Proteomes" id="UP000199622"/>
    </source>
</evidence>
<keyword evidence="1" id="KW-0677">Repeat</keyword>
<dbReference type="Proteomes" id="UP000199622">
    <property type="component" value="Unassembled WGS sequence"/>
</dbReference>
<reference evidence="6" key="1">
    <citation type="submission" date="2016-10" db="EMBL/GenBank/DDBJ databases">
        <authorList>
            <person name="Varghese N."/>
            <person name="Submissions S."/>
        </authorList>
    </citation>
    <scope>NUCLEOTIDE SEQUENCE [LARGE SCALE GENOMIC DNA]</scope>
    <source>
        <strain evidence="6">DSM 44544</strain>
    </source>
</reference>
<dbReference type="InterPro" id="IPR006530">
    <property type="entry name" value="YD"/>
</dbReference>
<dbReference type="NCBIfam" id="TIGR01643">
    <property type="entry name" value="YD_repeat_2x"/>
    <property type="match status" value="1"/>
</dbReference>